<dbReference type="InterPro" id="IPR036187">
    <property type="entry name" value="DNA_mismatch_repair_MutS_sf"/>
</dbReference>
<keyword evidence="2 7" id="KW-0547">Nucleotide-binding</keyword>
<dbReference type="HAMAP" id="MF_00092">
    <property type="entry name" value="MutS2"/>
    <property type="match status" value="1"/>
</dbReference>
<dbReference type="EC" id="3.1.-.-" evidence="7"/>
<keyword evidence="4 7" id="KW-0067">ATP-binding</keyword>
<dbReference type="Gene3D" id="3.40.50.300">
    <property type="entry name" value="P-loop containing nucleotide triphosphate hydrolases"/>
    <property type="match status" value="1"/>
</dbReference>
<dbReference type="NCBIfam" id="TIGR01069">
    <property type="entry name" value="mutS2"/>
    <property type="match status" value="1"/>
</dbReference>
<dbReference type="PANTHER" id="PTHR48466">
    <property type="entry name" value="OS10G0509000 PROTEIN-RELATED"/>
    <property type="match status" value="1"/>
</dbReference>
<dbReference type="GO" id="GO:0045910">
    <property type="term" value="P:negative regulation of DNA recombination"/>
    <property type="evidence" value="ECO:0007669"/>
    <property type="project" value="InterPro"/>
</dbReference>
<dbReference type="GO" id="GO:0030983">
    <property type="term" value="F:mismatched DNA binding"/>
    <property type="evidence" value="ECO:0007669"/>
    <property type="project" value="InterPro"/>
</dbReference>
<organism evidence="10 11">
    <name type="scientific">Dethiobacter alkaliphilus AHT 1</name>
    <dbReference type="NCBI Taxonomy" id="555088"/>
    <lineage>
        <taxon>Bacteria</taxon>
        <taxon>Bacillati</taxon>
        <taxon>Bacillota</taxon>
        <taxon>Dethiobacteria</taxon>
        <taxon>Dethiobacterales</taxon>
        <taxon>Dethiobacteraceae</taxon>
        <taxon>Dethiobacter</taxon>
    </lineage>
</organism>
<dbReference type="STRING" id="555088.DealDRAFT_2676"/>
<dbReference type="Pfam" id="PF00488">
    <property type="entry name" value="MutS_V"/>
    <property type="match status" value="1"/>
</dbReference>
<dbReference type="CDD" id="cd03280">
    <property type="entry name" value="ABC_MutS2"/>
    <property type="match status" value="1"/>
</dbReference>
<dbReference type="GO" id="GO:0006298">
    <property type="term" value="P:mismatch repair"/>
    <property type="evidence" value="ECO:0007669"/>
    <property type="project" value="InterPro"/>
</dbReference>
<dbReference type="GO" id="GO:0005524">
    <property type="term" value="F:ATP binding"/>
    <property type="evidence" value="ECO:0007669"/>
    <property type="project" value="UniProtKB-UniRule"/>
</dbReference>
<protein>
    <recommendedName>
        <fullName evidence="7">Endonuclease MutS2</fullName>
        <ecNumber evidence="7">3.1.-.-</ecNumber>
    </recommendedName>
    <alternativeName>
        <fullName evidence="7">Ribosome-associated protein quality control-upstream factor</fullName>
        <shortName evidence="7">RQC-upstream factor</shortName>
        <shortName evidence="7">RqcU</shortName>
        <ecNumber evidence="7">3.6.4.-</ecNumber>
    </alternativeName>
</protein>
<feature type="binding site" evidence="7">
    <location>
        <begin position="328"/>
        <end position="335"/>
    </location>
    <ligand>
        <name>ATP</name>
        <dbReference type="ChEBI" id="CHEBI:30616"/>
    </ligand>
</feature>
<dbReference type="SUPFAM" id="SSF160443">
    <property type="entry name" value="SMR domain-like"/>
    <property type="match status" value="1"/>
</dbReference>
<comment type="caution">
    <text evidence="10">The sequence shown here is derived from an EMBL/GenBank/DDBJ whole genome shotgun (WGS) entry which is preliminary data.</text>
</comment>
<evidence type="ECO:0000256" key="6">
    <source>
        <dbReference type="ARBA" id="ARBA00023125"/>
    </source>
</evidence>
<dbReference type="InterPro" id="IPR046893">
    <property type="entry name" value="MSSS"/>
</dbReference>
<dbReference type="InterPro" id="IPR036063">
    <property type="entry name" value="Smr_dom_sf"/>
</dbReference>
<feature type="coiled-coil region" evidence="8">
    <location>
        <begin position="116"/>
        <end position="147"/>
    </location>
</feature>
<dbReference type="PROSITE" id="PS50828">
    <property type="entry name" value="SMR"/>
    <property type="match status" value="1"/>
</dbReference>
<dbReference type="SUPFAM" id="SSF52540">
    <property type="entry name" value="P-loop containing nucleoside triphosphate hydrolases"/>
    <property type="match status" value="1"/>
</dbReference>
<keyword evidence="11" id="KW-1185">Reference proteome</keyword>
<dbReference type="GO" id="GO:0043023">
    <property type="term" value="F:ribosomal large subunit binding"/>
    <property type="evidence" value="ECO:0007669"/>
    <property type="project" value="UniProtKB-UniRule"/>
</dbReference>
<dbReference type="PANTHER" id="PTHR48466:SF2">
    <property type="entry name" value="OS10G0509000 PROTEIN"/>
    <property type="match status" value="1"/>
</dbReference>
<dbReference type="EMBL" id="ACJM01000017">
    <property type="protein sequence ID" value="EEG76439.1"/>
    <property type="molecule type" value="Genomic_DNA"/>
</dbReference>
<dbReference type="InterPro" id="IPR005747">
    <property type="entry name" value="MutS2"/>
</dbReference>
<keyword evidence="5 7" id="KW-0694">RNA-binding</keyword>
<keyword evidence="7" id="KW-0255">Endonuclease</keyword>
<dbReference type="InterPro" id="IPR002625">
    <property type="entry name" value="Smr_dom"/>
</dbReference>
<evidence type="ECO:0000256" key="1">
    <source>
        <dbReference type="ARBA" id="ARBA00022730"/>
    </source>
</evidence>
<dbReference type="Pfam" id="PF01713">
    <property type="entry name" value="Smr"/>
    <property type="match status" value="1"/>
</dbReference>
<comment type="function">
    <text evidence="7">Acts as a ribosome collision sensor, splitting the ribosome into its 2 subunits. Detects stalled/collided 70S ribosomes which it binds and splits by an ATP-hydrolysis driven conformational change. Acts upstream of the ribosome quality control system (RQC), a ribosome-associated complex that mediates the extraction of incompletely synthesized nascent chains from stalled ribosomes and their subsequent degradation. Probably generates substrates for RQC.</text>
</comment>
<evidence type="ECO:0000256" key="7">
    <source>
        <dbReference type="HAMAP-Rule" id="MF_00092"/>
    </source>
</evidence>
<dbReference type="Proteomes" id="UP000006443">
    <property type="component" value="Unassembled WGS sequence"/>
</dbReference>
<evidence type="ECO:0000313" key="11">
    <source>
        <dbReference type="Proteomes" id="UP000006443"/>
    </source>
</evidence>
<dbReference type="FunFam" id="3.40.50.300:FF:000830">
    <property type="entry name" value="Endonuclease MutS2"/>
    <property type="match status" value="1"/>
</dbReference>
<dbReference type="GO" id="GO:0004519">
    <property type="term" value="F:endonuclease activity"/>
    <property type="evidence" value="ECO:0007669"/>
    <property type="project" value="UniProtKB-UniRule"/>
</dbReference>
<keyword evidence="3 7" id="KW-0378">Hydrolase</keyword>
<dbReference type="AlphaFoldDB" id="C0GJL7"/>
<dbReference type="GO" id="GO:0016887">
    <property type="term" value="F:ATP hydrolysis activity"/>
    <property type="evidence" value="ECO:0007669"/>
    <property type="project" value="InterPro"/>
</dbReference>
<dbReference type="GO" id="GO:0072344">
    <property type="term" value="P:rescue of stalled ribosome"/>
    <property type="evidence" value="ECO:0007669"/>
    <property type="project" value="UniProtKB-UniRule"/>
</dbReference>
<dbReference type="SMART" id="SM00534">
    <property type="entry name" value="MUTSac"/>
    <property type="match status" value="1"/>
</dbReference>
<evidence type="ECO:0000256" key="8">
    <source>
        <dbReference type="SAM" id="Coils"/>
    </source>
</evidence>
<accession>C0GJL7</accession>
<dbReference type="SUPFAM" id="SSF48334">
    <property type="entry name" value="DNA repair protein MutS, domain III"/>
    <property type="match status" value="1"/>
</dbReference>
<sequence length="775" mass="86161">MEREIRLLEFAAIRQALMDYTVTPMGRELAEDLTPTSQLELARRWQAETTEAVSLIKRNQIGLERVPDLRRILDVAARGSMLGEEQLFGVWRLLQAVTKLKGFFKEKEGYPVLTGLTRQMDALPNLREELKNTLDEEGRLRDQASAELLRLRRSINGGEQDLRERFDRFVRNPGNHKALQENLVTVRGDRLVVPIRQEYRSQVPGVVHDQSASGATLFIEPLWAVEANNRLTVLRREEEKERERILVRLSQWAGGEKETLVTSLTLYAELDFIIAKARLSLAQKASEPKLNDRGYLHILSGRHPLLTGDVVPISLEMGENLRTLVITGPNTGGKTVTLKTVGLFSIMAQSGLHVPAEEGSELAVFPRIFADIGDEQDITQSLSTFSGHLKNIIDILGQLVPGSLVLLDEVGAGTDPTEGAGLAMAILEYLHNFGAVTVGTTHYSQLKTFAYVTQGMENASVEFDVATLRPTYQLLVGVPGVSNAFAIAQRLGLDQDIIRRGKEFLSQEETRLEEVVADLVADRQRIEVVSRQVEDERQQSKALLLQIQQEKEDLARRKSEILEKARRDAQETVISAKREAQQLLKQLRKMAAAASPLQEEVENAAEKLRKLDTDFTELQVSQSTSKPLSAEELTEGSEVYVNSLGQRGTVVKAGQSQIQVQVGMMRITVEPADLSYVKPTKKESPRPTTMVSRRDVPPELDLRGHTLDEAAMKVETYLDEAALAGLKEVRLIHGKGTGRLRAGLQDYLKGHPHVASMRMGQPAEGGTGATVIEIK</sequence>
<comment type="function">
    <text evidence="7">Endonuclease that is involved in the suppression of homologous recombination and thus may have a key role in the control of bacterial genetic diversity.</text>
</comment>
<keyword evidence="6 7" id="KW-0238">DNA-binding</keyword>
<keyword evidence="7" id="KW-0540">Nuclease</keyword>
<evidence type="ECO:0000313" key="10">
    <source>
        <dbReference type="EMBL" id="EEG76439.1"/>
    </source>
</evidence>
<dbReference type="eggNOG" id="COG1193">
    <property type="taxonomic scope" value="Bacteria"/>
</dbReference>
<dbReference type="Pfam" id="PF20297">
    <property type="entry name" value="MSSS"/>
    <property type="match status" value="1"/>
</dbReference>
<feature type="domain" description="Smr" evidence="9">
    <location>
        <begin position="700"/>
        <end position="775"/>
    </location>
</feature>
<comment type="similarity">
    <text evidence="7">Belongs to the DNA mismatch repair MutS family. MutS2 subfamily.</text>
</comment>
<proteinExistence type="inferred from homology"/>
<dbReference type="InterPro" id="IPR007696">
    <property type="entry name" value="DNA_mismatch_repair_MutS_core"/>
</dbReference>
<evidence type="ECO:0000259" key="9">
    <source>
        <dbReference type="PROSITE" id="PS50828"/>
    </source>
</evidence>
<keyword evidence="8" id="KW-0175">Coiled coil</keyword>
<name>C0GJL7_DETAL</name>
<reference evidence="10 11" key="1">
    <citation type="submission" date="2009-02" db="EMBL/GenBank/DDBJ databases">
        <title>Sequencing of the draft genome and assembly of Dethiobacter alkaliphilus AHT 1.</title>
        <authorList>
            <consortium name="US DOE Joint Genome Institute (JGI-PGF)"/>
            <person name="Lucas S."/>
            <person name="Copeland A."/>
            <person name="Lapidus A."/>
            <person name="Glavina del Rio T."/>
            <person name="Dalin E."/>
            <person name="Tice H."/>
            <person name="Bruce D."/>
            <person name="Goodwin L."/>
            <person name="Pitluck S."/>
            <person name="Larimer F."/>
            <person name="Land M.L."/>
            <person name="Hauser L."/>
            <person name="Muyzer G."/>
        </authorList>
    </citation>
    <scope>NUCLEOTIDE SEQUENCE [LARGE SCALE GENOMIC DNA]</scope>
    <source>
        <strain evidence="10 11">AHT 1</strain>
    </source>
</reference>
<gene>
    <name evidence="7" type="primary">mutS2</name>
    <name evidence="7" type="synonym">rqcU</name>
    <name evidence="10" type="ORF">DealDRAFT_2676</name>
</gene>
<dbReference type="SMART" id="SM00463">
    <property type="entry name" value="SMR"/>
    <property type="match status" value="1"/>
</dbReference>
<dbReference type="GO" id="GO:0140664">
    <property type="term" value="F:ATP-dependent DNA damage sensor activity"/>
    <property type="evidence" value="ECO:0007669"/>
    <property type="project" value="InterPro"/>
</dbReference>
<dbReference type="EC" id="3.6.4.-" evidence="7"/>
<dbReference type="Gene3D" id="3.30.1370.110">
    <property type="match status" value="1"/>
</dbReference>
<comment type="subunit">
    <text evidence="7">Homodimer. Binds to stalled ribosomes, contacting rRNA.</text>
</comment>
<feature type="coiled-coil region" evidence="8">
    <location>
        <begin position="530"/>
        <end position="593"/>
    </location>
</feature>
<dbReference type="InterPro" id="IPR027417">
    <property type="entry name" value="P-loop_NTPase"/>
</dbReference>
<dbReference type="RefSeq" id="WP_008518322.1">
    <property type="nucleotide sequence ID" value="NZ_ACJM01000017.1"/>
</dbReference>
<dbReference type="PROSITE" id="PS00486">
    <property type="entry name" value="DNA_MISMATCH_REPAIR_2"/>
    <property type="match status" value="1"/>
</dbReference>
<keyword evidence="1 7" id="KW-0699">rRNA-binding</keyword>
<evidence type="ECO:0000256" key="4">
    <source>
        <dbReference type="ARBA" id="ARBA00022840"/>
    </source>
</evidence>
<dbReference type="PIRSF" id="PIRSF005814">
    <property type="entry name" value="MutS_YshD"/>
    <property type="match status" value="1"/>
</dbReference>
<dbReference type="GO" id="GO:0019843">
    <property type="term" value="F:rRNA binding"/>
    <property type="evidence" value="ECO:0007669"/>
    <property type="project" value="UniProtKB-UniRule"/>
</dbReference>
<evidence type="ECO:0000256" key="5">
    <source>
        <dbReference type="ARBA" id="ARBA00022884"/>
    </source>
</evidence>
<dbReference type="SMART" id="SM00533">
    <property type="entry name" value="MUTSd"/>
    <property type="match status" value="1"/>
</dbReference>
<evidence type="ECO:0000256" key="3">
    <source>
        <dbReference type="ARBA" id="ARBA00022801"/>
    </source>
</evidence>
<dbReference type="InterPro" id="IPR000432">
    <property type="entry name" value="DNA_mismatch_repair_MutS_C"/>
</dbReference>
<dbReference type="OrthoDB" id="9808166at2"/>
<evidence type="ECO:0000256" key="2">
    <source>
        <dbReference type="ARBA" id="ARBA00022741"/>
    </source>
</evidence>
<dbReference type="InterPro" id="IPR045076">
    <property type="entry name" value="MutS"/>
</dbReference>